<protein>
    <submittedName>
        <fullName evidence="2">ATPase</fullName>
    </submittedName>
</protein>
<keyword evidence="3" id="KW-1185">Reference proteome</keyword>
<dbReference type="OrthoDB" id="9772633at2"/>
<dbReference type="InterPro" id="IPR043129">
    <property type="entry name" value="ATPase_NBD"/>
</dbReference>
<dbReference type="KEGG" id="saca:FFV09_06215"/>
<feature type="domain" description="ATPase BadF/BadG/BcrA/BcrD type" evidence="1">
    <location>
        <begin position="39"/>
        <end position="332"/>
    </location>
</feature>
<sequence length="356" mass="37666">MKEATSGYNAINGSGLSGSLPTRRLHMLENINTDSVVAGIDMGGTNVRIMIADLAGEVRAYVKVEADLLPKQRTDAAPLVEQMLEALAQAECRAEDVAFVAAGIAGFDDEADRAWAERLTAGFGLACPSRAVNDAVIAHRGALAGGSGILVASGTGSILLAHTERGQWLRNYDFGHYAASGARFLGYETVYDALAGRETPGDAALVRDMLRFFRASDLRELAESASRGFGLSRERRDRLFGLFAPVVTRHAEAGSPIAVRVCDEALRQIGVGSDLLAAFFGGPDIPVSQTGSVAGSAYMLGGLQDMICSQPGRRFRWTAPRLTPAAGAILIAYESLGLSYGDSMADALENSPHSRL</sequence>
<gene>
    <name evidence="2" type="ORF">FFV09_06215</name>
</gene>
<accession>A0A4Y6US67</accession>
<dbReference type="Proteomes" id="UP000316968">
    <property type="component" value="Chromosome"/>
</dbReference>
<dbReference type="AlphaFoldDB" id="A0A4Y6US67"/>
<organism evidence="2 3">
    <name type="scientific">Saccharibacillus brassicae</name>
    <dbReference type="NCBI Taxonomy" id="2583377"/>
    <lineage>
        <taxon>Bacteria</taxon>
        <taxon>Bacillati</taxon>
        <taxon>Bacillota</taxon>
        <taxon>Bacilli</taxon>
        <taxon>Bacillales</taxon>
        <taxon>Paenibacillaceae</taxon>
        <taxon>Saccharibacillus</taxon>
    </lineage>
</organism>
<proteinExistence type="predicted"/>
<reference evidence="2 3" key="1">
    <citation type="submission" date="2019-06" db="EMBL/GenBank/DDBJ databases">
        <title>Saccharibacillus brassicae sp. nov., an endophytic bacterium isolated from Chinese cabbage seeds (Brassica pekinensis).</title>
        <authorList>
            <person name="Jiang L."/>
            <person name="Lee J."/>
            <person name="Kim S.W."/>
        </authorList>
    </citation>
    <scope>NUCLEOTIDE SEQUENCE [LARGE SCALE GENOMIC DNA]</scope>
    <source>
        <strain evidence="3">KCTC 43072 / ATSA2</strain>
    </source>
</reference>
<evidence type="ECO:0000313" key="3">
    <source>
        <dbReference type="Proteomes" id="UP000316968"/>
    </source>
</evidence>
<dbReference type="Gene3D" id="3.30.420.40">
    <property type="match status" value="2"/>
</dbReference>
<dbReference type="InterPro" id="IPR052519">
    <property type="entry name" value="Euk-type_GlcNAc_Kinase"/>
</dbReference>
<name>A0A4Y6US67_SACBS</name>
<dbReference type="EMBL" id="CP041217">
    <property type="protein sequence ID" value="QDH20489.1"/>
    <property type="molecule type" value="Genomic_DNA"/>
</dbReference>
<dbReference type="PANTHER" id="PTHR43190:SF3">
    <property type="entry name" value="N-ACETYL-D-GLUCOSAMINE KINASE"/>
    <property type="match status" value="1"/>
</dbReference>
<evidence type="ECO:0000259" key="1">
    <source>
        <dbReference type="Pfam" id="PF01869"/>
    </source>
</evidence>
<dbReference type="PANTHER" id="PTHR43190">
    <property type="entry name" value="N-ACETYL-D-GLUCOSAMINE KINASE"/>
    <property type="match status" value="1"/>
</dbReference>
<dbReference type="InterPro" id="IPR002731">
    <property type="entry name" value="ATPase_BadF"/>
</dbReference>
<dbReference type="SUPFAM" id="SSF53067">
    <property type="entry name" value="Actin-like ATPase domain"/>
    <property type="match status" value="2"/>
</dbReference>
<dbReference type="Pfam" id="PF01869">
    <property type="entry name" value="BcrAD_BadFG"/>
    <property type="match status" value="1"/>
</dbReference>
<evidence type="ECO:0000313" key="2">
    <source>
        <dbReference type="EMBL" id="QDH20489.1"/>
    </source>
</evidence>